<dbReference type="AlphaFoldDB" id="A0A484Y0X3"/>
<keyword evidence="1" id="KW-0808">Transferase</keyword>
<dbReference type="EMBL" id="CAADIW010000023">
    <property type="protein sequence ID" value="VFS30160.1"/>
    <property type="molecule type" value="Genomic_DNA"/>
</dbReference>
<organism evidence="1 2">
    <name type="scientific">Enterobacter cancerogenus</name>
    <dbReference type="NCBI Taxonomy" id="69218"/>
    <lineage>
        <taxon>Bacteria</taxon>
        <taxon>Pseudomonadati</taxon>
        <taxon>Pseudomonadota</taxon>
        <taxon>Gammaproteobacteria</taxon>
        <taxon>Enterobacterales</taxon>
        <taxon>Enterobacteriaceae</taxon>
        <taxon>Enterobacter</taxon>
        <taxon>Enterobacter cloacae complex</taxon>
    </lineage>
</organism>
<evidence type="ECO:0000313" key="1">
    <source>
        <dbReference type="EMBL" id="VFS30160.1"/>
    </source>
</evidence>
<dbReference type="Proteomes" id="UP000351155">
    <property type="component" value="Unassembled WGS sequence"/>
</dbReference>
<proteinExistence type="predicted"/>
<reference evidence="1 2" key="1">
    <citation type="submission" date="2019-03" db="EMBL/GenBank/DDBJ databases">
        <authorList>
            <consortium name="Pathogen Informatics"/>
        </authorList>
    </citation>
    <scope>NUCLEOTIDE SEQUENCE [LARGE SCALE GENOMIC DNA]</scope>
    <source>
        <strain evidence="1 2">NCTC12126</strain>
    </source>
</reference>
<evidence type="ECO:0000313" key="2">
    <source>
        <dbReference type="Proteomes" id="UP000351155"/>
    </source>
</evidence>
<sequence>MTPHFPGISHGLPGEDYWRNQISTFTEQVKVLQEPPLQLTPMY</sequence>
<name>A0A484Y0X3_9ENTR</name>
<dbReference type="GO" id="GO:0016740">
    <property type="term" value="F:transferase activity"/>
    <property type="evidence" value="ECO:0007669"/>
    <property type="project" value="UniProtKB-KW"/>
</dbReference>
<gene>
    <name evidence="1" type="primary">rdoA_3</name>
    <name evidence="1" type="ORF">NCTC12126_02892</name>
</gene>
<accession>A0A484Y0X3</accession>
<protein>
    <submittedName>
        <fullName evidence="1">Aminoglycoside phosphotransferase</fullName>
    </submittedName>
</protein>